<feature type="chain" id="PRO_5046408196" evidence="2">
    <location>
        <begin position="20"/>
        <end position="143"/>
    </location>
</feature>
<dbReference type="EMBL" id="CP110434">
    <property type="protein sequence ID" value="WAQ91553.1"/>
    <property type="molecule type" value="Genomic_DNA"/>
</dbReference>
<proteinExistence type="predicted"/>
<evidence type="ECO:0000313" key="3">
    <source>
        <dbReference type="EMBL" id="WAQ91553.1"/>
    </source>
</evidence>
<reference evidence="3" key="1">
    <citation type="submission" date="2022-10" db="EMBL/GenBank/DDBJ databases">
        <title>Puccinia triticina Genome sequencing and assembly.</title>
        <authorList>
            <person name="Li C."/>
        </authorList>
    </citation>
    <scope>NUCLEOTIDE SEQUENCE</scope>
    <source>
        <strain evidence="3">Pt15</strain>
    </source>
</reference>
<dbReference type="GeneID" id="77804048"/>
<evidence type="ECO:0000313" key="4">
    <source>
        <dbReference type="Proteomes" id="UP001164743"/>
    </source>
</evidence>
<keyword evidence="2" id="KW-0732">Signal</keyword>
<evidence type="ECO:0000256" key="2">
    <source>
        <dbReference type="SAM" id="SignalP"/>
    </source>
</evidence>
<keyword evidence="4" id="KW-1185">Reference proteome</keyword>
<organism evidence="3 4">
    <name type="scientific">Puccinia triticina</name>
    <dbReference type="NCBI Taxonomy" id="208348"/>
    <lineage>
        <taxon>Eukaryota</taxon>
        <taxon>Fungi</taxon>
        <taxon>Dikarya</taxon>
        <taxon>Basidiomycota</taxon>
        <taxon>Pucciniomycotina</taxon>
        <taxon>Pucciniomycetes</taxon>
        <taxon>Pucciniales</taxon>
        <taxon>Pucciniaceae</taxon>
        <taxon>Puccinia</taxon>
    </lineage>
</organism>
<feature type="region of interest" description="Disordered" evidence="1">
    <location>
        <begin position="76"/>
        <end position="97"/>
    </location>
</feature>
<name>A0ABY7D1U0_9BASI</name>
<sequence length="143" mass="16381">MVSILLILLLIGQYAAVNAVPGTKIDLPEGQPSGPAEYRAAIHAESRERRDPFSPPYGLPDYHYTREDELEMGFYRSNHDYPHPQDHPGRPAEHRTITPSTRITRKNGFVSPAVYFGEPCQWIREPFRAMRRLNVLETICLHV</sequence>
<dbReference type="Proteomes" id="UP001164743">
    <property type="component" value="Chromosome 14A"/>
</dbReference>
<accession>A0ABY7D1U0</accession>
<evidence type="ECO:0000256" key="1">
    <source>
        <dbReference type="SAM" id="MobiDB-lite"/>
    </source>
</evidence>
<gene>
    <name evidence="3" type="ORF">PtA15_14A437</name>
</gene>
<feature type="signal peptide" evidence="2">
    <location>
        <begin position="1"/>
        <end position="19"/>
    </location>
</feature>
<dbReference type="RefSeq" id="XP_053027108.1">
    <property type="nucleotide sequence ID" value="XM_053163153.1"/>
</dbReference>
<feature type="compositionally biased region" description="Basic and acidic residues" evidence="1">
    <location>
        <begin position="77"/>
        <end position="96"/>
    </location>
</feature>
<protein>
    <submittedName>
        <fullName evidence="3">Uncharacterized protein</fullName>
    </submittedName>
</protein>